<comment type="caution">
    <text evidence="1">The sequence shown here is derived from an EMBL/GenBank/DDBJ whole genome shotgun (WGS) entry which is preliminary data.</text>
</comment>
<reference evidence="1 2" key="1">
    <citation type="journal article" date="2014" name="Mol. Plant">
        <title>Chromosome Scale Genome Assembly and Transcriptome Profiling of Nannochloropsis gaditana in Nitrogen Depletion.</title>
        <authorList>
            <person name="Corteggiani Carpinelli E."/>
            <person name="Telatin A."/>
            <person name="Vitulo N."/>
            <person name="Forcato C."/>
            <person name="D'Angelo M."/>
            <person name="Schiavon R."/>
            <person name="Vezzi A."/>
            <person name="Giacometti G.M."/>
            <person name="Morosinotto T."/>
            <person name="Valle G."/>
        </authorList>
    </citation>
    <scope>NUCLEOTIDE SEQUENCE [LARGE SCALE GENOMIC DNA]</scope>
    <source>
        <strain evidence="1 2">B-31</strain>
    </source>
</reference>
<gene>
    <name evidence="1" type="ORF">Naga_100208g11</name>
</gene>
<evidence type="ECO:0000313" key="1">
    <source>
        <dbReference type="EMBL" id="EWM22358.1"/>
    </source>
</evidence>
<evidence type="ECO:0000313" key="2">
    <source>
        <dbReference type="Proteomes" id="UP000019335"/>
    </source>
</evidence>
<sequence>MSNVSIGIIEVCEASSIAQSSEGFIPWQLCRTIELLSFQTKLNKPSAEPSNKCRYKSKPARRSIFQKQAHSRLRAPIVVLRGIILYA</sequence>
<keyword evidence="2" id="KW-1185">Reference proteome</keyword>
<dbReference type="AlphaFoldDB" id="W7TFS1"/>
<protein>
    <submittedName>
        <fullName evidence="1">Uncharacterized protein</fullName>
    </submittedName>
</protein>
<organism evidence="1 2">
    <name type="scientific">Nannochloropsis gaditana</name>
    <dbReference type="NCBI Taxonomy" id="72520"/>
    <lineage>
        <taxon>Eukaryota</taxon>
        <taxon>Sar</taxon>
        <taxon>Stramenopiles</taxon>
        <taxon>Ochrophyta</taxon>
        <taxon>Eustigmatophyceae</taxon>
        <taxon>Eustigmatales</taxon>
        <taxon>Monodopsidaceae</taxon>
        <taxon>Nannochloropsis</taxon>
    </lineage>
</organism>
<dbReference type="EMBL" id="AZIL01002197">
    <property type="protein sequence ID" value="EWM22358.1"/>
    <property type="molecule type" value="Genomic_DNA"/>
</dbReference>
<dbReference type="Proteomes" id="UP000019335">
    <property type="component" value="Unassembled WGS sequence"/>
</dbReference>
<accession>W7TFS1</accession>
<proteinExistence type="predicted"/>
<name>W7TFS1_9STRA</name>